<accession>A0A3D8Q9I6</accession>
<dbReference type="Proteomes" id="UP000256328">
    <property type="component" value="Unassembled WGS sequence"/>
</dbReference>
<sequence length="547" mass="59979">MPHSLWGNLSILSATLLWVLGCHATTCPTCSPSPGQNLCHSTTSCIVIDGSLSSSANPVHYCACSHGFRAEAGILAGDTSNQFRLPWASQEGRVFVKPGVVCNQLCNAWTLGRDGCKEVEELSQCLAGNTEGNTVPGSEDSSNCPKANKDAITEYLKNRRAGMGIVQTTRTHNGQVIDWIRETSQGPLANFPGPNLAPPPKIGFAEGTPLSDLELDGAELGPSGTVPIIRPNITLLKNSTTLNEFMMKGDFRRRPSNYTVPGKFKHKRISGKTPHLYSSSSQSVPNYGGQGQFNLVNPTTLNDDFSLLQVAVARDDGNFYPDAPQADRYTQTVEAGLMVYPGYLGDHLTHLFAYYTTNGYASHGDNIGGYSNLVKGWVQRSKKIAPGIIFSPSSVESGQQYYVWIVYQLYQGNWWLWVKDEWIGYFPAHMFGDGRPERNRTLEDHADSIAFYGEVIVGEDGGTSTITDMGSGSLPSKGWQNSAYIHNILYQSQPGEENSNQYYDGSFGIQTDTTEGYYMEQHFDNRDSWGSFMWLGGPGSDGIRNDE</sequence>
<dbReference type="InterPro" id="IPR004314">
    <property type="entry name" value="Neprosin"/>
</dbReference>
<dbReference type="PANTHER" id="PTHR31589">
    <property type="entry name" value="PROTEIN, PUTATIVE (DUF239)-RELATED-RELATED"/>
    <property type="match status" value="1"/>
</dbReference>
<dbReference type="Pfam" id="PF03080">
    <property type="entry name" value="Neprosin"/>
    <property type="match status" value="1"/>
</dbReference>
<evidence type="ECO:0000313" key="4">
    <source>
        <dbReference type="Proteomes" id="UP000256328"/>
    </source>
</evidence>
<protein>
    <recommendedName>
        <fullName evidence="2">Neprosin PEP catalytic domain-containing protein</fullName>
    </recommendedName>
</protein>
<gene>
    <name evidence="3" type="ORF">BP5796_12435</name>
</gene>
<keyword evidence="1" id="KW-0732">Signal</keyword>
<dbReference type="InterPro" id="IPR053168">
    <property type="entry name" value="Glutamic_endopeptidase"/>
</dbReference>
<evidence type="ECO:0000313" key="3">
    <source>
        <dbReference type="EMBL" id="RDW58505.1"/>
    </source>
</evidence>
<proteinExistence type="predicted"/>
<name>A0A3D8Q9I6_9HELO</name>
<dbReference type="AlphaFoldDB" id="A0A3D8Q9I6"/>
<dbReference type="EMBL" id="PDLN01000021">
    <property type="protein sequence ID" value="RDW58505.1"/>
    <property type="molecule type" value="Genomic_DNA"/>
</dbReference>
<dbReference type="OrthoDB" id="1858978at2759"/>
<reference evidence="3 4" key="1">
    <citation type="journal article" date="2018" name="IMA Fungus">
        <title>IMA Genome-F 9: Draft genome sequence of Annulohypoxylon stygium, Aspergillus mulundensis, Berkeleyomyces basicola (syn. Thielaviopsis basicola), Ceratocystis smalleyi, two Cercospora beticola strains, Coleophoma cylindrospora, Fusarium fracticaudum, Phialophora cf. hyalina, and Morchella septimelata.</title>
        <authorList>
            <person name="Wingfield B.D."/>
            <person name="Bills G.F."/>
            <person name="Dong Y."/>
            <person name="Huang W."/>
            <person name="Nel W.J."/>
            <person name="Swalarsk-Parry B.S."/>
            <person name="Vaghefi N."/>
            <person name="Wilken P.M."/>
            <person name="An Z."/>
            <person name="de Beer Z.W."/>
            <person name="De Vos L."/>
            <person name="Chen L."/>
            <person name="Duong T.A."/>
            <person name="Gao Y."/>
            <person name="Hammerbacher A."/>
            <person name="Kikkert J.R."/>
            <person name="Li Y."/>
            <person name="Li H."/>
            <person name="Li K."/>
            <person name="Li Q."/>
            <person name="Liu X."/>
            <person name="Ma X."/>
            <person name="Naidoo K."/>
            <person name="Pethybridge S.J."/>
            <person name="Sun J."/>
            <person name="Steenkamp E.T."/>
            <person name="van der Nest M.A."/>
            <person name="van Wyk S."/>
            <person name="Wingfield M.J."/>
            <person name="Xiong C."/>
            <person name="Yue Q."/>
            <person name="Zhang X."/>
        </authorList>
    </citation>
    <scope>NUCLEOTIDE SEQUENCE [LARGE SCALE GENOMIC DNA]</scope>
    <source>
        <strain evidence="3 4">BP5796</strain>
    </source>
</reference>
<dbReference type="PANTHER" id="PTHR31589:SF221">
    <property type="entry name" value="LIGASE, PUTATIVE (DUF239)-RELATED"/>
    <property type="match status" value="1"/>
</dbReference>
<keyword evidence="4" id="KW-1185">Reference proteome</keyword>
<comment type="caution">
    <text evidence="3">The sequence shown here is derived from an EMBL/GenBank/DDBJ whole genome shotgun (WGS) entry which is preliminary data.</text>
</comment>
<feature type="signal peptide" evidence="1">
    <location>
        <begin position="1"/>
        <end position="24"/>
    </location>
</feature>
<feature type="domain" description="Neprosin PEP catalytic" evidence="2">
    <location>
        <begin position="267"/>
        <end position="544"/>
    </location>
</feature>
<evidence type="ECO:0000256" key="1">
    <source>
        <dbReference type="SAM" id="SignalP"/>
    </source>
</evidence>
<evidence type="ECO:0000259" key="2">
    <source>
        <dbReference type="PROSITE" id="PS52045"/>
    </source>
</evidence>
<dbReference type="PROSITE" id="PS52045">
    <property type="entry name" value="NEPROSIN_PEP_CD"/>
    <property type="match status" value="1"/>
</dbReference>
<organism evidence="3 4">
    <name type="scientific">Coleophoma crateriformis</name>
    <dbReference type="NCBI Taxonomy" id="565419"/>
    <lineage>
        <taxon>Eukaryota</taxon>
        <taxon>Fungi</taxon>
        <taxon>Dikarya</taxon>
        <taxon>Ascomycota</taxon>
        <taxon>Pezizomycotina</taxon>
        <taxon>Leotiomycetes</taxon>
        <taxon>Helotiales</taxon>
        <taxon>Dermateaceae</taxon>
        <taxon>Coleophoma</taxon>
    </lineage>
</organism>
<feature type="chain" id="PRO_5017772003" description="Neprosin PEP catalytic domain-containing protein" evidence="1">
    <location>
        <begin position="25"/>
        <end position="547"/>
    </location>
</feature>